<dbReference type="WBParaSite" id="ECPE_0000030501-mRNA-1">
    <property type="protein sequence ID" value="ECPE_0000030501-mRNA-1"/>
    <property type="gene ID" value="ECPE_0000030501"/>
</dbReference>
<reference evidence="2 3" key="2">
    <citation type="submission" date="2018-11" db="EMBL/GenBank/DDBJ databases">
        <authorList>
            <consortium name="Pathogen Informatics"/>
        </authorList>
    </citation>
    <scope>NUCLEOTIDE SEQUENCE [LARGE SCALE GENOMIC DNA]</scope>
    <source>
        <strain evidence="2 3">Egypt</strain>
    </source>
</reference>
<evidence type="ECO:0000313" key="3">
    <source>
        <dbReference type="Proteomes" id="UP000272942"/>
    </source>
</evidence>
<dbReference type="EMBL" id="UZAN01000975">
    <property type="protein sequence ID" value="VDP21330.1"/>
    <property type="molecule type" value="Genomic_DNA"/>
</dbReference>
<name>A0A183A021_9TREM</name>
<sequence>MTKFIFIIQQFLKPRHSDWDCDLPRVFYDALFEFHLMLSINPELTLESITADCSTEDSKQGTTDQPCRGDDHHSLYSEQLTGPIFVRILLIALLTTNMFGIEKFARKLADSENPQKEDEKDGLVQTSRTKTSEVEDGQSFAEDQVALPYTAV</sequence>
<dbReference type="Proteomes" id="UP000272942">
    <property type="component" value="Unassembled WGS sequence"/>
</dbReference>
<reference evidence="4" key="1">
    <citation type="submission" date="2016-06" db="UniProtKB">
        <authorList>
            <consortium name="WormBaseParasite"/>
        </authorList>
    </citation>
    <scope>IDENTIFICATION</scope>
</reference>
<evidence type="ECO:0000313" key="2">
    <source>
        <dbReference type="EMBL" id="VDP21330.1"/>
    </source>
</evidence>
<feature type="compositionally biased region" description="Basic and acidic residues" evidence="1">
    <location>
        <begin position="109"/>
        <end position="122"/>
    </location>
</feature>
<proteinExistence type="predicted"/>
<feature type="region of interest" description="Disordered" evidence="1">
    <location>
        <begin position="109"/>
        <end position="141"/>
    </location>
</feature>
<protein>
    <submittedName>
        <fullName evidence="4">Transmembrane protein</fullName>
    </submittedName>
</protein>
<evidence type="ECO:0000256" key="1">
    <source>
        <dbReference type="SAM" id="MobiDB-lite"/>
    </source>
</evidence>
<organism evidence="4">
    <name type="scientific">Echinostoma caproni</name>
    <dbReference type="NCBI Taxonomy" id="27848"/>
    <lineage>
        <taxon>Eukaryota</taxon>
        <taxon>Metazoa</taxon>
        <taxon>Spiralia</taxon>
        <taxon>Lophotrochozoa</taxon>
        <taxon>Platyhelminthes</taxon>
        <taxon>Trematoda</taxon>
        <taxon>Digenea</taxon>
        <taxon>Plagiorchiida</taxon>
        <taxon>Echinostomata</taxon>
        <taxon>Echinostomatoidea</taxon>
        <taxon>Echinostomatidae</taxon>
        <taxon>Echinostoma</taxon>
    </lineage>
</organism>
<dbReference type="AlphaFoldDB" id="A0A183A021"/>
<keyword evidence="3" id="KW-1185">Reference proteome</keyword>
<accession>A0A183A021</accession>
<evidence type="ECO:0000313" key="4">
    <source>
        <dbReference type="WBParaSite" id="ECPE_0000030501-mRNA-1"/>
    </source>
</evidence>
<gene>
    <name evidence="2" type="ORF">ECPE_LOCUS306</name>
</gene>